<dbReference type="Proteomes" id="UP001066276">
    <property type="component" value="Chromosome 2_1"/>
</dbReference>
<protein>
    <recommendedName>
        <fullName evidence="5">Secreted protein</fullName>
    </recommendedName>
</protein>
<sequence length="83" mass="8530">MPPPPPSPAHRLSLLLVWFPPAGPSVVLEAAASQPHAGLAFRSSLGGEEDEDGAPAALIEDPHDSIKGGHRISGRPPARSGAR</sequence>
<gene>
    <name evidence="3" type="ORF">NDU88_002860</name>
</gene>
<feature type="signal peptide" evidence="2">
    <location>
        <begin position="1"/>
        <end position="24"/>
    </location>
</feature>
<proteinExistence type="predicted"/>
<evidence type="ECO:0000256" key="2">
    <source>
        <dbReference type="SAM" id="SignalP"/>
    </source>
</evidence>
<evidence type="ECO:0000313" key="3">
    <source>
        <dbReference type="EMBL" id="KAJ1199022.1"/>
    </source>
</evidence>
<keyword evidence="2" id="KW-0732">Signal</keyword>
<keyword evidence="4" id="KW-1185">Reference proteome</keyword>
<accession>A0AAV7VFT3</accession>
<reference evidence="3" key="1">
    <citation type="journal article" date="2022" name="bioRxiv">
        <title>Sequencing and chromosome-scale assembly of the giantPleurodeles waltlgenome.</title>
        <authorList>
            <person name="Brown T."/>
            <person name="Elewa A."/>
            <person name="Iarovenko S."/>
            <person name="Subramanian E."/>
            <person name="Araus A.J."/>
            <person name="Petzold A."/>
            <person name="Susuki M."/>
            <person name="Suzuki K.-i.T."/>
            <person name="Hayashi T."/>
            <person name="Toyoda A."/>
            <person name="Oliveira C."/>
            <person name="Osipova E."/>
            <person name="Leigh N.D."/>
            <person name="Simon A."/>
            <person name="Yun M.H."/>
        </authorList>
    </citation>
    <scope>NUCLEOTIDE SEQUENCE</scope>
    <source>
        <strain evidence="3">20211129_DDA</strain>
        <tissue evidence="3">Liver</tissue>
    </source>
</reference>
<dbReference type="EMBL" id="JANPWB010000003">
    <property type="protein sequence ID" value="KAJ1199022.1"/>
    <property type="molecule type" value="Genomic_DNA"/>
</dbReference>
<dbReference type="AlphaFoldDB" id="A0AAV7VFT3"/>
<comment type="caution">
    <text evidence="3">The sequence shown here is derived from an EMBL/GenBank/DDBJ whole genome shotgun (WGS) entry which is preliminary data.</text>
</comment>
<evidence type="ECO:0000313" key="4">
    <source>
        <dbReference type="Proteomes" id="UP001066276"/>
    </source>
</evidence>
<name>A0AAV7VFT3_PLEWA</name>
<evidence type="ECO:0008006" key="5">
    <source>
        <dbReference type="Google" id="ProtNLM"/>
    </source>
</evidence>
<feature type="region of interest" description="Disordered" evidence="1">
    <location>
        <begin position="42"/>
        <end position="83"/>
    </location>
</feature>
<evidence type="ECO:0000256" key="1">
    <source>
        <dbReference type="SAM" id="MobiDB-lite"/>
    </source>
</evidence>
<feature type="chain" id="PRO_5043608444" description="Secreted protein" evidence="2">
    <location>
        <begin position="25"/>
        <end position="83"/>
    </location>
</feature>
<organism evidence="3 4">
    <name type="scientific">Pleurodeles waltl</name>
    <name type="common">Iberian ribbed newt</name>
    <dbReference type="NCBI Taxonomy" id="8319"/>
    <lineage>
        <taxon>Eukaryota</taxon>
        <taxon>Metazoa</taxon>
        <taxon>Chordata</taxon>
        <taxon>Craniata</taxon>
        <taxon>Vertebrata</taxon>
        <taxon>Euteleostomi</taxon>
        <taxon>Amphibia</taxon>
        <taxon>Batrachia</taxon>
        <taxon>Caudata</taxon>
        <taxon>Salamandroidea</taxon>
        <taxon>Salamandridae</taxon>
        <taxon>Pleurodelinae</taxon>
        <taxon>Pleurodeles</taxon>
    </lineage>
</organism>